<keyword evidence="1" id="KW-0812">Transmembrane</keyword>
<name>A0A1L9UAQ4_ASPBC</name>
<keyword evidence="3" id="KW-1185">Reference proteome</keyword>
<feature type="transmembrane region" description="Helical" evidence="1">
    <location>
        <begin position="36"/>
        <end position="58"/>
    </location>
</feature>
<gene>
    <name evidence="2" type="ORF">ASPBRDRAFT_313406</name>
</gene>
<sequence length="93" mass="10051">MDLLLTLLKRAVGLIQSISAQLGLTWKKGRESGPVGLPFFATLFLSLSLPLSLFFRAVGDSRTPTRGSLSILTGGCYLTRIQYAGYVVCWLAG</sequence>
<keyword evidence="1" id="KW-1133">Transmembrane helix</keyword>
<reference evidence="3" key="1">
    <citation type="journal article" date="2017" name="Genome Biol.">
        <title>Comparative genomics reveals high biological diversity and specific adaptations in the industrially and medically important fungal genus Aspergillus.</title>
        <authorList>
            <person name="de Vries R.P."/>
            <person name="Riley R."/>
            <person name="Wiebenga A."/>
            <person name="Aguilar-Osorio G."/>
            <person name="Amillis S."/>
            <person name="Uchima C.A."/>
            <person name="Anderluh G."/>
            <person name="Asadollahi M."/>
            <person name="Askin M."/>
            <person name="Barry K."/>
            <person name="Battaglia E."/>
            <person name="Bayram O."/>
            <person name="Benocci T."/>
            <person name="Braus-Stromeyer S.A."/>
            <person name="Caldana C."/>
            <person name="Canovas D."/>
            <person name="Cerqueira G.C."/>
            <person name="Chen F."/>
            <person name="Chen W."/>
            <person name="Choi C."/>
            <person name="Clum A."/>
            <person name="Dos Santos R.A."/>
            <person name="Damasio A.R."/>
            <person name="Diallinas G."/>
            <person name="Emri T."/>
            <person name="Fekete E."/>
            <person name="Flipphi M."/>
            <person name="Freyberg S."/>
            <person name="Gallo A."/>
            <person name="Gournas C."/>
            <person name="Habgood R."/>
            <person name="Hainaut M."/>
            <person name="Harispe M.L."/>
            <person name="Henrissat B."/>
            <person name="Hilden K.S."/>
            <person name="Hope R."/>
            <person name="Hossain A."/>
            <person name="Karabika E."/>
            <person name="Karaffa L."/>
            <person name="Karanyi Z."/>
            <person name="Krasevec N."/>
            <person name="Kuo A."/>
            <person name="Kusch H."/>
            <person name="LaButti K."/>
            <person name="Lagendijk E.L."/>
            <person name="Lapidus A."/>
            <person name="Levasseur A."/>
            <person name="Lindquist E."/>
            <person name="Lipzen A."/>
            <person name="Logrieco A.F."/>
            <person name="MacCabe A."/>
            <person name="Maekelae M.R."/>
            <person name="Malavazi I."/>
            <person name="Melin P."/>
            <person name="Meyer V."/>
            <person name="Mielnichuk N."/>
            <person name="Miskei M."/>
            <person name="Molnar A.P."/>
            <person name="Mule G."/>
            <person name="Ngan C.Y."/>
            <person name="Orejas M."/>
            <person name="Orosz E."/>
            <person name="Ouedraogo J.P."/>
            <person name="Overkamp K.M."/>
            <person name="Park H.-S."/>
            <person name="Perrone G."/>
            <person name="Piumi F."/>
            <person name="Punt P.J."/>
            <person name="Ram A.F."/>
            <person name="Ramon A."/>
            <person name="Rauscher S."/>
            <person name="Record E."/>
            <person name="Riano-Pachon D.M."/>
            <person name="Robert V."/>
            <person name="Roehrig J."/>
            <person name="Ruller R."/>
            <person name="Salamov A."/>
            <person name="Salih N.S."/>
            <person name="Samson R.A."/>
            <person name="Sandor E."/>
            <person name="Sanguinetti M."/>
            <person name="Schuetze T."/>
            <person name="Sepcic K."/>
            <person name="Shelest E."/>
            <person name="Sherlock G."/>
            <person name="Sophianopoulou V."/>
            <person name="Squina F.M."/>
            <person name="Sun H."/>
            <person name="Susca A."/>
            <person name="Todd R.B."/>
            <person name="Tsang A."/>
            <person name="Unkles S.E."/>
            <person name="van de Wiele N."/>
            <person name="van Rossen-Uffink D."/>
            <person name="Oliveira J.V."/>
            <person name="Vesth T.C."/>
            <person name="Visser J."/>
            <person name="Yu J.-H."/>
            <person name="Zhou M."/>
            <person name="Andersen M.R."/>
            <person name="Archer D.B."/>
            <person name="Baker S.E."/>
            <person name="Benoit I."/>
            <person name="Brakhage A.A."/>
            <person name="Braus G.H."/>
            <person name="Fischer R."/>
            <person name="Frisvad J.C."/>
            <person name="Goldman G.H."/>
            <person name="Houbraken J."/>
            <person name="Oakley B."/>
            <person name="Pocsi I."/>
            <person name="Scazzocchio C."/>
            <person name="Seiboth B."/>
            <person name="vanKuyk P.A."/>
            <person name="Wortman J."/>
            <person name="Dyer P.S."/>
            <person name="Grigoriev I.V."/>
        </authorList>
    </citation>
    <scope>NUCLEOTIDE SEQUENCE [LARGE SCALE GENOMIC DNA]</scope>
    <source>
        <strain evidence="3">CBS 101740 / IMI 381727 / IBT 21946</strain>
    </source>
</reference>
<dbReference type="GeneID" id="93575377"/>
<dbReference type="VEuPathDB" id="FungiDB:ASPBRDRAFT_313406"/>
<evidence type="ECO:0000256" key="1">
    <source>
        <dbReference type="SAM" id="Phobius"/>
    </source>
</evidence>
<dbReference type="AlphaFoldDB" id="A0A1L9UAQ4"/>
<evidence type="ECO:0000313" key="3">
    <source>
        <dbReference type="Proteomes" id="UP000184499"/>
    </source>
</evidence>
<dbReference type="Proteomes" id="UP000184499">
    <property type="component" value="Unassembled WGS sequence"/>
</dbReference>
<evidence type="ECO:0000313" key="2">
    <source>
        <dbReference type="EMBL" id="OJJ68755.1"/>
    </source>
</evidence>
<organism evidence="2 3">
    <name type="scientific">Aspergillus brasiliensis (strain CBS 101740 / IMI 381727 / IBT 21946)</name>
    <dbReference type="NCBI Taxonomy" id="767769"/>
    <lineage>
        <taxon>Eukaryota</taxon>
        <taxon>Fungi</taxon>
        <taxon>Dikarya</taxon>
        <taxon>Ascomycota</taxon>
        <taxon>Pezizomycotina</taxon>
        <taxon>Eurotiomycetes</taxon>
        <taxon>Eurotiomycetidae</taxon>
        <taxon>Eurotiales</taxon>
        <taxon>Aspergillaceae</taxon>
        <taxon>Aspergillus</taxon>
        <taxon>Aspergillus subgen. Circumdati</taxon>
    </lineage>
</organism>
<accession>A0A1L9UAQ4</accession>
<protein>
    <submittedName>
        <fullName evidence="2">Uncharacterized protein</fullName>
    </submittedName>
</protein>
<proteinExistence type="predicted"/>
<dbReference type="EMBL" id="KV878690">
    <property type="protein sequence ID" value="OJJ68755.1"/>
    <property type="molecule type" value="Genomic_DNA"/>
</dbReference>
<keyword evidence="1" id="KW-0472">Membrane</keyword>
<dbReference type="RefSeq" id="XP_067476004.1">
    <property type="nucleotide sequence ID" value="XM_067622889.1"/>
</dbReference>